<organism evidence="4">
    <name type="scientific">Volvox carteri f. nagariensis</name>
    <dbReference type="NCBI Taxonomy" id="3068"/>
    <lineage>
        <taxon>Eukaryota</taxon>
        <taxon>Viridiplantae</taxon>
        <taxon>Chlorophyta</taxon>
        <taxon>core chlorophytes</taxon>
        <taxon>Chlorophyceae</taxon>
        <taxon>CS clade</taxon>
        <taxon>Chlamydomonadales</taxon>
        <taxon>Volvocaceae</taxon>
        <taxon>Volvox</taxon>
    </lineage>
</organism>
<dbReference type="eggNOG" id="ENOG502QQEE">
    <property type="taxonomic scope" value="Eukaryota"/>
</dbReference>
<proteinExistence type="predicted"/>
<feature type="signal peptide" evidence="1">
    <location>
        <begin position="1"/>
        <end position="20"/>
    </location>
</feature>
<accession>D8TTD0</accession>
<dbReference type="OrthoDB" id="524902at2759"/>
<keyword evidence="4" id="KW-1185">Reference proteome</keyword>
<dbReference type="Proteomes" id="UP000001058">
    <property type="component" value="Unassembled WGS sequence"/>
</dbReference>
<reference evidence="3 4" key="1">
    <citation type="journal article" date="2010" name="Science">
        <title>Genomic analysis of organismal complexity in the multicellular green alga Volvox carteri.</title>
        <authorList>
            <person name="Prochnik S.E."/>
            <person name="Umen J."/>
            <person name="Nedelcu A.M."/>
            <person name="Hallmann A."/>
            <person name="Miller S.M."/>
            <person name="Nishii I."/>
            <person name="Ferris P."/>
            <person name="Kuo A."/>
            <person name="Mitros T."/>
            <person name="Fritz-Laylin L.K."/>
            <person name="Hellsten U."/>
            <person name="Chapman J."/>
            <person name="Simakov O."/>
            <person name="Rensing S.A."/>
            <person name="Terry A."/>
            <person name="Pangilinan J."/>
            <person name="Kapitonov V."/>
            <person name="Jurka J."/>
            <person name="Salamov A."/>
            <person name="Shapiro H."/>
            <person name="Schmutz J."/>
            <person name="Grimwood J."/>
            <person name="Lindquist E."/>
            <person name="Lucas S."/>
            <person name="Grigoriev I.V."/>
            <person name="Schmitt R."/>
            <person name="Kirk D."/>
            <person name="Rokhsar D.S."/>
        </authorList>
    </citation>
    <scope>NUCLEOTIDE SEQUENCE [LARGE SCALE GENOMIC DNA]</scope>
    <source>
        <strain evidence="4">f. Nagariensis / Eve</strain>
    </source>
</reference>
<dbReference type="InParanoid" id="D8TTD0"/>
<feature type="domain" description="Pherophorin" evidence="2">
    <location>
        <begin position="29"/>
        <end position="163"/>
    </location>
</feature>
<dbReference type="AlphaFoldDB" id="D8TTD0"/>
<protein>
    <recommendedName>
        <fullName evidence="2">Pherophorin domain-containing protein</fullName>
    </recommendedName>
</protein>
<dbReference type="RefSeq" id="XP_002949731.1">
    <property type="nucleotide sequence ID" value="XM_002949685.1"/>
</dbReference>
<evidence type="ECO:0000313" key="3">
    <source>
        <dbReference type="EMBL" id="EFJ49283.1"/>
    </source>
</evidence>
<dbReference type="EMBL" id="GL378336">
    <property type="protein sequence ID" value="EFJ49283.1"/>
    <property type="molecule type" value="Genomic_DNA"/>
</dbReference>
<feature type="domain" description="Pherophorin" evidence="2">
    <location>
        <begin position="274"/>
        <end position="421"/>
    </location>
</feature>
<dbReference type="KEGG" id="vcn:VOLCADRAFT_104383"/>
<evidence type="ECO:0000313" key="4">
    <source>
        <dbReference type="Proteomes" id="UP000001058"/>
    </source>
</evidence>
<dbReference type="InterPro" id="IPR024616">
    <property type="entry name" value="Pherophorin"/>
</dbReference>
<keyword evidence="1" id="KW-0732">Signal</keyword>
<gene>
    <name evidence="3" type="ORF">VOLCADRAFT_104383</name>
</gene>
<dbReference type="GeneID" id="9618799"/>
<evidence type="ECO:0000259" key="2">
    <source>
        <dbReference type="Pfam" id="PF12499"/>
    </source>
</evidence>
<sequence length="428" mass="45012">MKPSAITALLLVAAFAAANAEQTGLYPSFPYCKCVKKARYSLSPTVKALGGGKYCFTLNSVTPANCNTYCCATADLKKLEFDVKPACDVFGVNVRATVNGVYTKVAPSFDYAADGPIGSTILRVTQLGLGPADDGAEICIILQASKTGEGCTTLEDMPPPPSPPPPSPPPPCRTCIYISVKAVSPSAGRFTFSQNDCSAYGSDIGADLNDGANSLGIALISPFELAECAATYFKVCGTFFSEAEGASLQPYIDDTLAFFLTYVVGEGPSCPAGLCNTRQGATPFAAKYLLTKARGRSSSTVLYCFNTTVVAPLNPDSACGSTTTLLKAEFWADDAQRRAVAGIGIQPAGGRMRYLSPTWGAVGEQTLKATPLMWDLNQANGGKICLELDKATDLGSFCNNVPGSPPTCWVNFFDESKNCCPLFKSALL</sequence>
<evidence type="ECO:0000256" key="1">
    <source>
        <dbReference type="SAM" id="SignalP"/>
    </source>
</evidence>
<dbReference type="Pfam" id="PF12499">
    <property type="entry name" value="DUF3707"/>
    <property type="match status" value="2"/>
</dbReference>
<feature type="chain" id="PRO_5003123851" description="Pherophorin domain-containing protein" evidence="1">
    <location>
        <begin position="21"/>
        <end position="428"/>
    </location>
</feature>
<name>D8TTD0_VOLCA</name>